<dbReference type="Proteomes" id="UP000272778">
    <property type="component" value="Unassembled WGS sequence"/>
</dbReference>
<dbReference type="OrthoDB" id="8894266at2"/>
<gene>
    <name evidence="3" type="ORF">D1Y85_05070</name>
</gene>
<dbReference type="InterPro" id="IPR018705">
    <property type="entry name" value="DUF2134_membrane"/>
</dbReference>
<dbReference type="AlphaFoldDB" id="A0A3N6MXA3"/>
<dbReference type="PROSITE" id="PS51257">
    <property type="entry name" value="PROKAR_LIPOPROTEIN"/>
    <property type="match status" value="1"/>
</dbReference>
<evidence type="ECO:0000259" key="1">
    <source>
        <dbReference type="Pfam" id="PF09977"/>
    </source>
</evidence>
<reference evidence="3 4" key="1">
    <citation type="submission" date="2018-11" db="EMBL/GenBank/DDBJ databases">
        <title>Paraburkholderia sp. DHOA04, isolated from soil.</title>
        <authorList>
            <person name="Gao Z.-H."/>
            <person name="Qiu L.-H."/>
            <person name="Fu J.-C."/>
        </authorList>
    </citation>
    <scope>NUCLEOTIDE SEQUENCE [LARGE SCALE GENOMIC DNA]</scope>
    <source>
        <strain evidence="3 4">DHOA04</strain>
    </source>
</reference>
<name>A0A3N6MXA3_9BURK</name>
<comment type="caution">
    <text evidence="3">The sequence shown here is derived from an EMBL/GenBank/DDBJ whole genome shotgun (WGS) entry which is preliminary data.</text>
</comment>
<evidence type="ECO:0000259" key="2">
    <source>
        <dbReference type="Pfam" id="PF13400"/>
    </source>
</evidence>
<evidence type="ECO:0000313" key="4">
    <source>
        <dbReference type="Proteomes" id="UP000272778"/>
    </source>
</evidence>
<feature type="domain" description="Putative Flp pilus-assembly TadG-like N-terminal" evidence="2">
    <location>
        <begin position="22"/>
        <end position="61"/>
    </location>
</feature>
<protein>
    <recommendedName>
        <fullName evidence="5">Pilus assembly protein TadE</fullName>
    </recommendedName>
</protein>
<dbReference type="Pfam" id="PF09977">
    <property type="entry name" value="Tad_C"/>
    <property type="match status" value="1"/>
</dbReference>
<evidence type="ECO:0000313" key="3">
    <source>
        <dbReference type="EMBL" id="RQH08389.1"/>
    </source>
</evidence>
<sequence>MIRYPARRRAKGGQRGMVAVQVALFLTVLLGCAALTIDVARWVIVRNELQNAADAAALAGAIQLPGPLVASATQATWSSAAAAATSAANAAAGANYANGQAVVTPQTVAVGYWDVNPANQPSTVPTSLTQSNAPTGTQKPAVLVTVNLNPTSGAGLPLLLAPLLGVSSLHASATAIAIISAPGTALPGSLFPMAISNCLWTSLGVASTAEFAVGYGASPTSTCQNTAGQWTTFSYTNYNSANAAGNLIDSGNPLSLSVGQNTYMQPGAESSVYGTQYPIDAIPPRTVLLPVVPDSAIGTSGNAQVQGFATFQIDYVVASNGKCVTGVKSNGNPDLTNCNPPANLCNHGAGGDCIIGHLVPAKAGSTGAGGTVSSVFYGAWTPPTLAGVPSSEWY</sequence>
<evidence type="ECO:0008006" key="5">
    <source>
        <dbReference type="Google" id="ProtNLM"/>
    </source>
</evidence>
<proteinExistence type="predicted"/>
<organism evidence="3 4">
    <name type="scientific">Paraburkholderia dinghuensis</name>
    <dbReference type="NCBI Taxonomy" id="2305225"/>
    <lineage>
        <taxon>Bacteria</taxon>
        <taxon>Pseudomonadati</taxon>
        <taxon>Pseudomonadota</taxon>
        <taxon>Betaproteobacteria</taxon>
        <taxon>Burkholderiales</taxon>
        <taxon>Burkholderiaceae</taxon>
        <taxon>Paraburkholderia</taxon>
    </lineage>
</organism>
<keyword evidence="4" id="KW-1185">Reference proteome</keyword>
<feature type="domain" description="DUF2134" evidence="1">
    <location>
        <begin position="72"/>
        <end position="177"/>
    </location>
</feature>
<dbReference type="Pfam" id="PF13400">
    <property type="entry name" value="Tad"/>
    <property type="match status" value="1"/>
</dbReference>
<dbReference type="InterPro" id="IPR028087">
    <property type="entry name" value="Tad_N"/>
</dbReference>
<dbReference type="EMBL" id="RQIS01000003">
    <property type="protein sequence ID" value="RQH08389.1"/>
    <property type="molecule type" value="Genomic_DNA"/>
</dbReference>
<accession>A0A3N6MXA3</accession>